<evidence type="ECO:0000256" key="2">
    <source>
        <dbReference type="SAM" id="SignalP"/>
    </source>
</evidence>
<evidence type="ECO:0000259" key="3">
    <source>
        <dbReference type="SMART" id="SM00856"/>
    </source>
</evidence>
<dbReference type="Gene3D" id="1.20.140.40">
    <property type="entry name" value="Invertase/pectin methylesterase inhibitor family protein"/>
    <property type="match status" value="1"/>
</dbReference>
<keyword evidence="1 2" id="KW-0732">Signal</keyword>
<reference evidence="4 5" key="1">
    <citation type="submission" date="2023-12" db="EMBL/GenBank/DDBJ databases">
        <title>A high-quality genome assembly for Dillenia turbinata (Dilleniales).</title>
        <authorList>
            <person name="Chanderbali A."/>
        </authorList>
    </citation>
    <scope>NUCLEOTIDE SEQUENCE [LARGE SCALE GENOMIC DNA]</scope>
    <source>
        <strain evidence="4">LSX21</strain>
        <tissue evidence="4">Leaf</tissue>
    </source>
</reference>
<proteinExistence type="predicted"/>
<dbReference type="InterPro" id="IPR035513">
    <property type="entry name" value="Invertase/methylesterase_inhib"/>
</dbReference>
<keyword evidence="5" id="KW-1185">Reference proteome</keyword>
<dbReference type="InterPro" id="IPR051955">
    <property type="entry name" value="PME_Inhibitor"/>
</dbReference>
<feature type="domain" description="Pectinesterase inhibitor" evidence="3">
    <location>
        <begin position="32"/>
        <end position="188"/>
    </location>
</feature>
<dbReference type="GO" id="GO:0004857">
    <property type="term" value="F:enzyme inhibitor activity"/>
    <property type="evidence" value="ECO:0007669"/>
    <property type="project" value="InterPro"/>
</dbReference>
<dbReference type="InterPro" id="IPR006501">
    <property type="entry name" value="Pectinesterase_inhib_dom"/>
</dbReference>
<dbReference type="PANTHER" id="PTHR31080">
    <property type="entry name" value="PECTINESTERASE INHIBITOR-LIKE"/>
    <property type="match status" value="1"/>
</dbReference>
<feature type="chain" id="PRO_5042927167" evidence="2">
    <location>
        <begin position="25"/>
        <end position="232"/>
    </location>
</feature>
<dbReference type="SUPFAM" id="SSF101148">
    <property type="entry name" value="Plant invertase/pectin methylesterase inhibitor"/>
    <property type="match status" value="1"/>
</dbReference>
<name>A0AAN8VQY0_9MAGN</name>
<evidence type="ECO:0000313" key="4">
    <source>
        <dbReference type="EMBL" id="KAK6934042.1"/>
    </source>
</evidence>
<accession>A0AAN8VQY0</accession>
<dbReference type="Proteomes" id="UP001370490">
    <property type="component" value="Unassembled WGS sequence"/>
</dbReference>
<dbReference type="EMBL" id="JBAMMX010000009">
    <property type="protein sequence ID" value="KAK6934042.1"/>
    <property type="molecule type" value="Genomic_DNA"/>
</dbReference>
<protein>
    <submittedName>
        <fullName evidence="4">Pectinesterase inhibitor domain</fullName>
    </submittedName>
</protein>
<organism evidence="4 5">
    <name type="scientific">Dillenia turbinata</name>
    <dbReference type="NCBI Taxonomy" id="194707"/>
    <lineage>
        <taxon>Eukaryota</taxon>
        <taxon>Viridiplantae</taxon>
        <taxon>Streptophyta</taxon>
        <taxon>Embryophyta</taxon>
        <taxon>Tracheophyta</taxon>
        <taxon>Spermatophyta</taxon>
        <taxon>Magnoliopsida</taxon>
        <taxon>eudicotyledons</taxon>
        <taxon>Gunneridae</taxon>
        <taxon>Pentapetalae</taxon>
        <taxon>Dilleniales</taxon>
        <taxon>Dilleniaceae</taxon>
        <taxon>Dillenia</taxon>
    </lineage>
</organism>
<dbReference type="CDD" id="cd15798">
    <property type="entry name" value="PMEI-like_3"/>
    <property type="match status" value="1"/>
</dbReference>
<gene>
    <name evidence="4" type="ORF">RJ641_036936</name>
</gene>
<dbReference type="PANTHER" id="PTHR31080:SF296">
    <property type="entry name" value="OS05G0360900 PROTEIN"/>
    <property type="match status" value="1"/>
</dbReference>
<dbReference type="SMART" id="SM00856">
    <property type="entry name" value="PMEI"/>
    <property type="match status" value="1"/>
</dbReference>
<comment type="caution">
    <text evidence="4">The sequence shown here is derived from an EMBL/GenBank/DDBJ whole genome shotgun (WGS) entry which is preliminary data.</text>
</comment>
<evidence type="ECO:0000313" key="5">
    <source>
        <dbReference type="Proteomes" id="UP001370490"/>
    </source>
</evidence>
<evidence type="ECO:0000256" key="1">
    <source>
        <dbReference type="ARBA" id="ARBA00022729"/>
    </source>
</evidence>
<dbReference type="NCBIfam" id="TIGR01614">
    <property type="entry name" value="PME_inhib"/>
    <property type="match status" value="1"/>
</dbReference>
<dbReference type="Pfam" id="PF04043">
    <property type="entry name" value="PMEI"/>
    <property type="match status" value="1"/>
</dbReference>
<feature type="signal peptide" evidence="2">
    <location>
        <begin position="1"/>
        <end position="24"/>
    </location>
</feature>
<sequence>MQKHFSPPCSLSLLILIFSLQSLSLTSFSQSPNPISPSSACKSALYPKLCRTIISAFRSSPAKNPYGYGQFSVKQCLKQAKKLTEVISHLLTHDQRLRLSHLEAGALDDCRQLFELNVDYLETINGELDSAEIASDRLVDRVLTLLSGIVTNQVTCYDGLASSGSGLASVLYAPLSDASELYSVSLGLVSHALGRTRGQKSRSRALTTQLHWVHELTWTLNKVRLSPYQSLI</sequence>
<dbReference type="AlphaFoldDB" id="A0AAN8VQY0"/>